<dbReference type="EMBL" id="PFLC01000052">
    <property type="protein sequence ID" value="PIY62115.1"/>
    <property type="molecule type" value="Genomic_DNA"/>
</dbReference>
<accession>A0A2M7QA00</accession>
<comment type="caution">
    <text evidence="1">The sequence shown here is derived from an EMBL/GenBank/DDBJ whole genome shotgun (WGS) entry which is preliminary data.</text>
</comment>
<evidence type="ECO:0000313" key="1">
    <source>
        <dbReference type="EMBL" id="PIY62115.1"/>
    </source>
</evidence>
<reference evidence="2" key="1">
    <citation type="submission" date="2017-09" db="EMBL/GenBank/DDBJ databases">
        <title>Depth-based differentiation of microbial function through sediment-hosted aquifers and enrichment of novel symbionts in the deep terrestrial subsurface.</title>
        <authorList>
            <person name="Probst A.J."/>
            <person name="Ladd B."/>
            <person name="Jarett J.K."/>
            <person name="Geller-Mcgrath D.E."/>
            <person name="Sieber C.M.K."/>
            <person name="Emerson J.B."/>
            <person name="Anantharaman K."/>
            <person name="Thomas B.C."/>
            <person name="Malmstrom R."/>
            <person name="Stieglmeier M."/>
            <person name="Klingl A."/>
            <person name="Woyke T."/>
            <person name="Ryan C.M."/>
            <person name="Banfield J.F."/>
        </authorList>
    </citation>
    <scope>NUCLEOTIDE SEQUENCE [LARGE SCALE GENOMIC DNA]</scope>
</reference>
<gene>
    <name evidence="1" type="ORF">COY93_03800</name>
</gene>
<sequence length="395" mass="44599">MKPILIDCSLTGGRGPAKKTWELTQDLDVRGISYLVLTDMGFRHKLTDLGVRVDFVVEMSLNDDPSRIISRFYDVIKDIDYGFMLKFGARVAGPIASRMIGRPYVIVDGGLPDRLDEDEKSLYSRAVFQDAEKYLLTTQFDWDFPKSSGLGNVETCCYPISEGTFSLIEKMRGRSRLENLSAVRSGIDGELPGRKEDLLVDLVMTGDYLTPDNRIAYGGWLTAKQYDQSVGFVRRLFTDLGENFGEVYVFMDLELKAIVDDLINTYSNVKVSSFRSGWSFAVELTVKAAADVTISRATNYQPYIAALAKGGNVTTPVPADGYMDEDTAGVQYAEKGLTKLIAYDDERYIFRLKEFIENDREQQRIRRSLERNSFVKDRNLNKIIVDLCEKSGFCL</sequence>
<dbReference type="AlphaFoldDB" id="A0A2M7QA00"/>
<evidence type="ECO:0000313" key="2">
    <source>
        <dbReference type="Proteomes" id="UP000230973"/>
    </source>
</evidence>
<name>A0A2M7QA00_9BACT</name>
<organism evidence="1 2">
    <name type="scientific">Candidatus Uhrbacteria bacterium CG_4_10_14_0_8_um_filter_58_22</name>
    <dbReference type="NCBI Taxonomy" id="1975029"/>
    <lineage>
        <taxon>Bacteria</taxon>
        <taxon>Candidatus Uhriibacteriota</taxon>
    </lineage>
</organism>
<protein>
    <recommendedName>
        <fullName evidence="3">Glycosyl transferase family 1 domain-containing protein</fullName>
    </recommendedName>
</protein>
<proteinExistence type="predicted"/>
<evidence type="ECO:0008006" key="3">
    <source>
        <dbReference type="Google" id="ProtNLM"/>
    </source>
</evidence>
<dbReference type="Proteomes" id="UP000230973">
    <property type="component" value="Unassembled WGS sequence"/>
</dbReference>